<reference evidence="1 2" key="1">
    <citation type="journal article" date="2015" name="Proc. Natl. Acad. Sci. U.S.A.">
        <title>The resurrection genome of Boea hygrometrica: A blueprint for survival of dehydration.</title>
        <authorList>
            <person name="Xiao L."/>
            <person name="Yang G."/>
            <person name="Zhang L."/>
            <person name="Yang X."/>
            <person name="Zhao S."/>
            <person name="Ji Z."/>
            <person name="Zhou Q."/>
            <person name="Hu M."/>
            <person name="Wang Y."/>
            <person name="Chen M."/>
            <person name="Xu Y."/>
            <person name="Jin H."/>
            <person name="Xiao X."/>
            <person name="Hu G."/>
            <person name="Bao F."/>
            <person name="Hu Y."/>
            <person name="Wan P."/>
            <person name="Li L."/>
            <person name="Deng X."/>
            <person name="Kuang T."/>
            <person name="Xiang C."/>
            <person name="Zhu J.K."/>
            <person name="Oliver M.J."/>
            <person name="He Y."/>
        </authorList>
    </citation>
    <scope>NUCLEOTIDE SEQUENCE [LARGE SCALE GENOMIC DNA]</scope>
    <source>
        <strain evidence="2">cv. XS01</strain>
    </source>
</reference>
<evidence type="ECO:0000313" key="2">
    <source>
        <dbReference type="Proteomes" id="UP000250235"/>
    </source>
</evidence>
<gene>
    <name evidence="1" type="ORF">F511_10358</name>
</gene>
<proteinExistence type="predicted"/>
<accession>A0A2Z7C3G8</accession>
<sequence length="449" mass="50564">MAAPLLARPCANGRALVAQRPANDATLLRKCCAVLRQGWSTFSHGCTKLAHRAWRSAAAPRTCRAPRPPHARTSALAALGCTKLGDAWRRFTRGDRALVVPGGLLGRSLLGAGWRLWRMKCAAAGRPICAERRSLRAAVRRAAAVRKFRVAPPPAAVAPAKLRRWHDGWIPPVVSISHTRIHSHLLVNESRNISVSGAQMILYVQEQRAIAAQSLFKKKKKKISFISTVDESIDSRNSRRRRSVDGAGTKKFSRKLQIQQITRGAKYGMSCDDISLDVITISSWLSADEAKCERLVIAKRCRLHKLIRQRFALAIKIQQEDFALLFQQTKLQCSVATQRHPVARRFRRSFWTTRRKQQQHPVERLFESAVAIYSVASYSVQSQDFQAQRIEVAKCSSRSNNSAVKQLTYYQSWMSTAELNSKWRKRQKPAKEKDTSTVPLSVLYRGALH</sequence>
<name>A0A2Z7C3G8_9LAMI</name>
<keyword evidence="2" id="KW-1185">Reference proteome</keyword>
<organism evidence="1 2">
    <name type="scientific">Dorcoceras hygrometricum</name>
    <dbReference type="NCBI Taxonomy" id="472368"/>
    <lineage>
        <taxon>Eukaryota</taxon>
        <taxon>Viridiplantae</taxon>
        <taxon>Streptophyta</taxon>
        <taxon>Embryophyta</taxon>
        <taxon>Tracheophyta</taxon>
        <taxon>Spermatophyta</taxon>
        <taxon>Magnoliopsida</taxon>
        <taxon>eudicotyledons</taxon>
        <taxon>Gunneridae</taxon>
        <taxon>Pentapetalae</taxon>
        <taxon>asterids</taxon>
        <taxon>lamiids</taxon>
        <taxon>Lamiales</taxon>
        <taxon>Gesneriaceae</taxon>
        <taxon>Didymocarpoideae</taxon>
        <taxon>Trichosporeae</taxon>
        <taxon>Loxocarpinae</taxon>
        <taxon>Dorcoceras</taxon>
    </lineage>
</organism>
<dbReference type="Proteomes" id="UP000250235">
    <property type="component" value="Unassembled WGS sequence"/>
</dbReference>
<protein>
    <submittedName>
        <fullName evidence="1">Uncharacterized protein</fullName>
    </submittedName>
</protein>
<evidence type="ECO:0000313" key="1">
    <source>
        <dbReference type="EMBL" id="KZV41392.1"/>
    </source>
</evidence>
<dbReference type="AlphaFoldDB" id="A0A2Z7C3G8"/>
<dbReference type="EMBL" id="KQ999473">
    <property type="protein sequence ID" value="KZV41392.1"/>
    <property type="molecule type" value="Genomic_DNA"/>
</dbReference>